<keyword evidence="2" id="KW-0472">Membrane</keyword>
<keyword evidence="1" id="KW-0175">Coiled coil</keyword>
<feature type="transmembrane region" description="Helical" evidence="2">
    <location>
        <begin position="842"/>
        <end position="864"/>
    </location>
</feature>
<sequence length="1612" mass="182286">MDDEELLQLLLQQQQGTDTVDNKEGAHQQRWKNLLQEQQIPTLSRDSFTWTIDADGDQQEKELQLKFDRSDGLVLLTATYRPQRTDKTPESKPIGFFQVKKPELFYVWHEISSNGMEPYQLFFSLDSFERAFLDGYAKLPLHIRAALIKEINENRHENLFEEVVDHFESDDQYIVGHDNHWSKELITPLNLAKASEQDVLEIKPVKTGDTITYVFSKDEKVIGSFSVLNEESQEPLLTKGNYSKKDKDGKIDPVAEKEAEAADLKFGTFTIPVKAGDGNHSGDHDYQLLFVPGEHPQTAKVYVSADGRLSWPGAFTIPMPYSNQRDIAYTPVVASDHLDIYFHPPGLLPVISNTKPDLSLRIQKMSSDLEQFQEYVYIEKHRVEALHIYTKAGHRTYPLYYRNGMLQTRKANPTDDAFQKAAVKHARKNLTTPTNEQSLKQTKEALAMQEEAMVQQIWLNQMPSFKLAEYTYVDLDKDPKEYYQQYLSTMVLLRTVAPLLSTIKETKALPTDPFDVFQLKMAAEQVNTLSTWIDQAHTALISPEIRDKVPNMRNVKLGKPLHEVLDSEDVTALAGLNIDAIAEGYRSSMLYIGKQWMKRALKPDENRKVKDAQKKGIDEIGNRRKNFHDFAKEKGLAENQEIIKVPAFFYLKTDWYAKEREKMSKPAQQYLDTHQTPALEVPIHVYKQVNKNDNTCTWHVVSTFSRTMDTHYYKSLELKTAEDQKTYADFPPIALFELLNNDDHLPPGWLIYNLPDGSQATPIEITTHVDAEDIAMWVGLILLAAGVIFFTGGWGSALVVGGLEFSAASAAFTLATLAGGTGAALMLHRKGENGTLTQEEKVFAWLDIASALLAGPLFLAGAAVKGARATQMLHNAANYNNITQSFQRMGGVYCATIKLGDLAIDSTVMIMLAPKALEQISDIMAGPGSTGEKTVALAKVLPLLALQYGLFLGTFKGRAKEIGNDASPAFKKIKEMLPKALGGGNKNIDSKAVIDPTLKVDQTSAPEIQALKKAGWDTEALNAVYSRAGEKRFLKRMDAFNQVDAQELKVLKKLYPEEDLLYALYTHGSLKKARQALDAHFGYANSESLLQKLRAGEGVGYSQDVAPKKKIFDQKVKDEATAKKTYDDQTEVTDKALISEGEMAKAFEQAEAVLSQAQTRKTTFENLKKGEEEKISRLATEGDALRKGNADLQGKNTETLQQDLKKWQDELGEKQREVAKQKKELEIEKDVFKNYKKEFNDKYQDFEKTVEAKKLKKISKEQGKFAKKMRDKKGRFKNSLRLKKKYAKTVKRLEREAQNALDRFRYDKRTKKKFDNYVAYQEKVFAKKAGEIKQLEDVIIPGLKKNLAGGKSLVATNQRLAKHQESLATYKGELQGSKTDVKNAELALQQAKKDWQLAQDNLKTAQVLKGRHEKAWKQAQLDRVNAETLYKMRIRQYRQLKTAANQASKKVARRRWLMEGIKQRYHWQYQLAVLLRQGLAKPPLRYGQPGYLDQWKGIWSIAKTLVGMVPGQVGDYPLEVQATIKAYKKELDATLLLARQGLAAYFREYTVELTQKAATPAEAFAIVAQHLQSLEKVTDDFPKDALQTLVSQLIALQKDIVEAEKALLTPKK</sequence>
<feature type="transmembrane region" description="Helical" evidence="2">
    <location>
        <begin position="774"/>
        <end position="800"/>
    </location>
</feature>
<feature type="coiled-coil region" evidence="1">
    <location>
        <begin position="1197"/>
        <end position="1256"/>
    </location>
</feature>
<gene>
    <name evidence="3" type="ORF">M23134_02214</name>
</gene>
<keyword evidence="2" id="KW-0812">Transmembrane</keyword>
<evidence type="ECO:0000313" key="3">
    <source>
        <dbReference type="EMBL" id="EAY28104.1"/>
    </source>
</evidence>
<comment type="caution">
    <text evidence="3">The sequence shown here is derived from an EMBL/GenBank/DDBJ whole genome shotgun (WGS) entry which is preliminary data.</text>
</comment>
<feature type="coiled-coil region" evidence="1">
    <location>
        <begin position="1374"/>
        <end position="1401"/>
    </location>
</feature>
<keyword evidence="2" id="KW-1133">Transmembrane helix</keyword>
<evidence type="ECO:0000313" key="4">
    <source>
        <dbReference type="Proteomes" id="UP000004095"/>
    </source>
</evidence>
<dbReference type="Proteomes" id="UP000004095">
    <property type="component" value="Unassembled WGS sequence"/>
</dbReference>
<organism evidence="3 4">
    <name type="scientific">Microscilla marina ATCC 23134</name>
    <dbReference type="NCBI Taxonomy" id="313606"/>
    <lineage>
        <taxon>Bacteria</taxon>
        <taxon>Pseudomonadati</taxon>
        <taxon>Bacteroidota</taxon>
        <taxon>Cytophagia</taxon>
        <taxon>Cytophagales</taxon>
        <taxon>Microscillaceae</taxon>
        <taxon>Microscilla</taxon>
    </lineage>
</organism>
<dbReference type="RefSeq" id="WP_004156029.1">
    <property type="nucleotide sequence ID" value="NZ_AAWS01000018.1"/>
</dbReference>
<keyword evidence="4" id="KW-1185">Reference proteome</keyword>
<evidence type="ECO:0000256" key="2">
    <source>
        <dbReference type="SAM" id="Phobius"/>
    </source>
</evidence>
<name>A1ZNJ3_MICM2</name>
<proteinExistence type="predicted"/>
<feature type="transmembrane region" description="Helical" evidence="2">
    <location>
        <begin position="807"/>
        <end position="827"/>
    </location>
</feature>
<reference evidence="3 4" key="1">
    <citation type="submission" date="2007-01" db="EMBL/GenBank/DDBJ databases">
        <authorList>
            <person name="Haygood M."/>
            <person name="Podell S."/>
            <person name="Anderson C."/>
            <person name="Hopkinson B."/>
            <person name="Roe K."/>
            <person name="Barbeau K."/>
            <person name="Gaasterland T."/>
            <person name="Ferriera S."/>
            <person name="Johnson J."/>
            <person name="Kravitz S."/>
            <person name="Beeson K."/>
            <person name="Sutton G."/>
            <person name="Rogers Y.-H."/>
            <person name="Friedman R."/>
            <person name="Frazier M."/>
            <person name="Venter J.C."/>
        </authorList>
    </citation>
    <scope>NUCLEOTIDE SEQUENCE [LARGE SCALE GENOMIC DNA]</scope>
    <source>
        <strain evidence="3 4">ATCC 23134</strain>
    </source>
</reference>
<dbReference type="EMBL" id="AAWS01000018">
    <property type="protein sequence ID" value="EAY28104.1"/>
    <property type="molecule type" value="Genomic_DNA"/>
</dbReference>
<protein>
    <submittedName>
        <fullName evidence="3">Uncharacterized protein</fullName>
    </submittedName>
</protein>
<accession>A1ZNJ3</accession>
<evidence type="ECO:0000256" key="1">
    <source>
        <dbReference type="SAM" id="Coils"/>
    </source>
</evidence>